<dbReference type="InterPro" id="IPR002156">
    <property type="entry name" value="RNaseH_domain"/>
</dbReference>
<keyword evidence="8" id="KW-0863">Zinc-finger</keyword>
<dbReference type="PROSITE" id="PS50876">
    <property type="entry name" value="ZF_INTEGRASE"/>
    <property type="match status" value="1"/>
</dbReference>
<dbReference type="Pfam" id="PF02022">
    <property type="entry name" value="Integrase_Zn"/>
    <property type="match status" value="1"/>
</dbReference>
<evidence type="ECO:0000313" key="12">
    <source>
        <dbReference type="Proteomes" id="UP000570016"/>
    </source>
</evidence>
<keyword evidence="4" id="KW-0479">Metal-binding</keyword>
<dbReference type="Proteomes" id="UP000570016">
    <property type="component" value="Unassembled WGS sequence"/>
</dbReference>
<feature type="domain" description="Integrase-type" evidence="9">
    <location>
        <begin position="101"/>
        <end position="142"/>
    </location>
</feature>
<sequence>IELQAVIEAFKLWSEEPLNVVSDSLYVVGVVRRMERSVLKHVSQEDLYQQLRTLWYLLEQRTDPCYITHIRSHTNLPGELSQGNIVADQLVAPVWAGPLPNRMGQASQSHQFFHRSAKALAKQFQISLMDAKGIVQVCPDCQQVGPVTVGAVNP</sequence>
<evidence type="ECO:0000256" key="7">
    <source>
        <dbReference type="ARBA" id="ARBA00022918"/>
    </source>
</evidence>
<evidence type="ECO:0000256" key="5">
    <source>
        <dbReference type="ARBA" id="ARBA00022759"/>
    </source>
</evidence>
<feature type="domain" description="RNase H type-1" evidence="10">
    <location>
        <begin position="1"/>
        <end position="96"/>
    </location>
</feature>
<organism evidence="11 12">
    <name type="scientific">Rhynochetos jubatus</name>
    <name type="common">kagu</name>
    <dbReference type="NCBI Taxonomy" id="54386"/>
    <lineage>
        <taxon>Eukaryota</taxon>
        <taxon>Metazoa</taxon>
        <taxon>Chordata</taxon>
        <taxon>Craniata</taxon>
        <taxon>Vertebrata</taxon>
        <taxon>Euteleostomi</taxon>
        <taxon>Archelosauria</taxon>
        <taxon>Archosauria</taxon>
        <taxon>Dinosauria</taxon>
        <taxon>Saurischia</taxon>
        <taxon>Theropoda</taxon>
        <taxon>Coelurosauria</taxon>
        <taxon>Aves</taxon>
        <taxon>Neognathae</taxon>
        <taxon>Neoaves</taxon>
        <taxon>Phaethontimorphae</taxon>
        <taxon>Eurypygiformes</taxon>
        <taxon>Rhynochetidae</taxon>
        <taxon>Rhynochetos</taxon>
    </lineage>
</organism>
<dbReference type="GO" id="GO:0003964">
    <property type="term" value="F:RNA-directed DNA polymerase activity"/>
    <property type="evidence" value="ECO:0007669"/>
    <property type="project" value="UniProtKB-KW"/>
</dbReference>
<dbReference type="InterPro" id="IPR003308">
    <property type="entry name" value="Integrase_Zn-bd_dom_N"/>
</dbReference>
<dbReference type="Pfam" id="PF00075">
    <property type="entry name" value="RNase_H"/>
    <property type="match status" value="1"/>
</dbReference>
<dbReference type="PANTHER" id="PTHR41694:SF3">
    <property type="entry name" value="RNA-DIRECTED DNA POLYMERASE-RELATED"/>
    <property type="match status" value="1"/>
</dbReference>
<keyword evidence="6" id="KW-0378">Hydrolase</keyword>
<keyword evidence="1" id="KW-0808">Transferase</keyword>
<keyword evidence="8" id="KW-0862">Zinc</keyword>
<evidence type="ECO:0000256" key="1">
    <source>
        <dbReference type="ARBA" id="ARBA00022679"/>
    </source>
</evidence>
<comment type="caution">
    <text evidence="11">The sequence shown here is derived from an EMBL/GenBank/DDBJ whole genome shotgun (WGS) entry which is preliminary data.</text>
</comment>
<evidence type="ECO:0000256" key="4">
    <source>
        <dbReference type="ARBA" id="ARBA00022723"/>
    </source>
</evidence>
<name>A0A7K6RYF6_9AVES</name>
<dbReference type="InterPro" id="IPR012337">
    <property type="entry name" value="RNaseH-like_sf"/>
</dbReference>
<dbReference type="SUPFAM" id="SSF53098">
    <property type="entry name" value="Ribonuclease H-like"/>
    <property type="match status" value="1"/>
</dbReference>
<dbReference type="EMBL" id="VZRY01003210">
    <property type="protein sequence ID" value="NWW90275.1"/>
    <property type="molecule type" value="Genomic_DNA"/>
</dbReference>
<dbReference type="InterPro" id="IPR036397">
    <property type="entry name" value="RNaseH_sf"/>
</dbReference>
<dbReference type="GO" id="GO:0035613">
    <property type="term" value="F:RNA stem-loop binding"/>
    <property type="evidence" value="ECO:0007669"/>
    <property type="project" value="TreeGrafter"/>
</dbReference>
<dbReference type="PROSITE" id="PS50879">
    <property type="entry name" value="RNASE_H_1"/>
    <property type="match status" value="1"/>
</dbReference>
<evidence type="ECO:0000313" key="11">
    <source>
        <dbReference type="EMBL" id="NWW90275.1"/>
    </source>
</evidence>
<gene>
    <name evidence="11" type="primary">Ervk18_3</name>
    <name evidence="11" type="ORF">RHYJUB_R14701</name>
</gene>
<dbReference type="OrthoDB" id="9395371at2759"/>
<evidence type="ECO:0000256" key="8">
    <source>
        <dbReference type="PROSITE-ProRule" id="PRU00450"/>
    </source>
</evidence>
<keyword evidence="3" id="KW-0540">Nuclease</keyword>
<dbReference type="Gene3D" id="1.10.10.200">
    <property type="match status" value="1"/>
</dbReference>
<keyword evidence="2" id="KW-0548">Nucleotidyltransferase</keyword>
<protein>
    <submittedName>
        <fullName evidence="11">POK18 protein</fullName>
    </submittedName>
</protein>
<evidence type="ECO:0000259" key="9">
    <source>
        <dbReference type="PROSITE" id="PS50876"/>
    </source>
</evidence>
<feature type="non-terminal residue" evidence="11">
    <location>
        <position position="154"/>
    </location>
</feature>
<dbReference type="SUPFAM" id="SSF46919">
    <property type="entry name" value="N-terminal Zn binding domain of HIV integrase"/>
    <property type="match status" value="1"/>
</dbReference>
<dbReference type="InterPro" id="IPR017856">
    <property type="entry name" value="Integrase-like_N"/>
</dbReference>
<proteinExistence type="predicted"/>
<keyword evidence="7" id="KW-0695">RNA-directed DNA polymerase</keyword>
<keyword evidence="12" id="KW-1185">Reference proteome</keyword>
<evidence type="ECO:0000259" key="10">
    <source>
        <dbReference type="PROSITE" id="PS50879"/>
    </source>
</evidence>
<dbReference type="GO" id="GO:0004523">
    <property type="term" value="F:RNA-DNA hybrid ribonuclease activity"/>
    <property type="evidence" value="ECO:0007669"/>
    <property type="project" value="InterPro"/>
</dbReference>
<dbReference type="AlphaFoldDB" id="A0A7K6RYF6"/>
<dbReference type="GO" id="GO:0008270">
    <property type="term" value="F:zinc ion binding"/>
    <property type="evidence" value="ECO:0007669"/>
    <property type="project" value="UniProtKB-KW"/>
</dbReference>
<dbReference type="PANTHER" id="PTHR41694">
    <property type="entry name" value="ENDOGENOUS RETROVIRUS GROUP K MEMBER POL PROTEIN"/>
    <property type="match status" value="1"/>
</dbReference>
<dbReference type="Gene3D" id="3.30.420.10">
    <property type="entry name" value="Ribonuclease H-like superfamily/Ribonuclease H"/>
    <property type="match status" value="1"/>
</dbReference>
<evidence type="ECO:0000256" key="3">
    <source>
        <dbReference type="ARBA" id="ARBA00022722"/>
    </source>
</evidence>
<keyword evidence="5" id="KW-0255">Endonuclease</keyword>
<feature type="non-terminal residue" evidence="11">
    <location>
        <position position="1"/>
    </location>
</feature>
<accession>A0A7K6RYF6</accession>
<evidence type="ECO:0000256" key="6">
    <source>
        <dbReference type="ARBA" id="ARBA00022801"/>
    </source>
</evidence>
<reference evidence="11 12" key="1">
    <citation type="submission" date="2019-09" db="EMBL/GenBank/DDBJ databases">
        <title>Bird 10,000 Genomes (B10K) Project - Family phase.</title>
        <authorList>
            <person name="Zhang G."/>
        </authorList>
    </citation>
    <scope>NUCLEOTIDE SEQUENCE [LARGE SCALE GENOMIC DNA]</scope>
    <source>
        <strain evidence="11">B10K-DU-029-58</strain>
        <tissue evidence="11">Muscle</tissue>
    </source>
</reference>
<evidence type="ECO:0000256" key="2">
    <source>
        <dbReference type="ARBA" id="ARBA00022695"/>
    </source>
</evidence>